<organism evidence="1">
    <name type="scientific">Hexamita inflata</name>
    <dbReference type="NCBI Taxonomy" id="28002"/>
    <lineage>
        <taxon>Eukaryota</taxon>
        <taxon>Metamonada</taxon>
        <taxon>Diplomonadida</taxon>
        <taxon>Hexamitidae</taxon>
        <taxon>Hexamitinae</taxon>
        <taxon>Hexamita</taxon>
    </lineage>
</organism>
<dbReference type="EMBL" id="CATOUU010000341">
    <property type="protein sequence ID" value="CAI9925401.1"/>
    <property type="molecule type" value="Genomic_DNA"/>
</dbReference>
<proteinExistence type="predicted"/>
<reference evidence="1" key="1">
    <citation type="submission" date="2023-06" db="EMBL/GenBank/DDBJ databases">
        <authorList>
            <person name="Kurt Z."/>
        </authorList>
    </citation>
    <scope>NUCLEOTIDE SEQUENCE</scope>
</reference>
<name>A0AA86NVC7_9EUKA</name>
<dbReference type="Proteomes" id="UP001642409">
    <property type="component" value="Unassembled WGS sequence"/>
</dbReference>
<dbReference type="AlphaFoldDB" id="A0AA86NVC7"/>
<evidence type="ECO:0000313" key="2">
    <source>
        <dbReference type="EMBL" id="CAL6007823.1"/>
    </source>
</evidence>
<dbReference type="EMBL" id="CAXDID020000056">
    <property type="protein sequence ID" value="CAL6007823.1"/>
    <property type="molecule type" value="Genomic_DNA"/>
</dbReference>
<comment type="caution">
    <text evidence="1">The sequence shown here is derived from an EMBL/GenBank/DDBJ whole genome shotgun (WGS) entry which is preliminary data.</text>
</comment>
<reference evidence="2 3" key="2">
    <citation type="submission" date="2024-07" db="EMBL/GenBank/DDBJ databases">
        <authorList>
            <person name="Akdeniz Z."/>
        </authorList>
    </citation>
    <scope>NUCLEOTIDE SEQUENCE [LARGE SCALE GENOMIC DNA]</scope>
</reference>
<sequence length="112" mass="12982">MNMKQLQGKQQLLRVQRLRNLATNTLPPISPQNTKLNNSKSIRTILFETKRRQQISNIIERQPKLLCLTCPPSFDNSFEISQPDLLFNNSNSSINDFDINDFNLCDFVQSLQ</sequence>
<accession>A0AA86NVC7</accession>
<gene>
    <name evidence="1" type="ORF">HINF_LOCUS13046</name>
    <name evidence="2" type="ORF">HINF_LOCUS20824</name>
</gene>
<protein>
    <submittedName>
        <fullName evidence="2">Hypothetical_protein</fullName>
    </submittedName>
</protein>
<keyword evidence="3" id="KW-1185">Reference proteome</keyword>
<evidence type="ECO:0000313" key="1">
    <source>
        <dbReference type="EMBL" id="CAI9925401.1"/>
    </source>
</evidence>
<evidence type="ECO:0000313" key="3">
    <source>
        <dbReference type="Proteomes" id="UP001642409"/>
    </source>
</evidence>